<evidence type="ECO:0000256" key="1">
    <source>
        <dbReference type="SAM" id="Phobius"/>
    </source>
</evidence>
<dbReference type="OrthoDB" id="667067at2"/>
<gene>
    <name evidence="2" type="ORF">EZJ43_08025</name>
</gene>
<name>A0A4R5MLT5_9SPHI</name>
<feature type="transmembrane region" description="Helical" evidence="1">
    <location>
        <begin position="21"/>
        <end position="41"/>
    </location>
</feature>
<evidence type="ECO:0008006" key="4">
    <source>
        <dbReference type="Google" id="ProtNLM"/>
    </source>
</evidence>
<comment type="caution">
    <text evidence="2">The sequence shown here is derived from an EMBL/GenBank/DDBJ whole genome shotgun (WGS) entry which is preliminary data.</text>
</comment>
<evidence type="ECO:0000313" key="2">
    <source>
        <dbReference type="EMBL" id="TDG36456.1"/>
    </source>
</evidence>
<keyword evidence="1" id="KW-0472">Membrane</keyword>
<evidence type="ECO:0000313" key="3">
    <source>
        <dbReference type="Proteomes" id="UP000295668"/>
    </source>
</evidence>
<dbReference type="Proteomes" id="UP000295668">
    <property type="component" value="Unassembled WGS sequence"/>
</dbReference>
<dbReference type="EMBL" id="SJCY01000004">
    <property type="protein sequence ID" value="TDG36456.1"/>
    <property type="molecule type" value="Genomic_DNA"/>
</dbReference>
<keyword evidence="1" id="KW-0812">Transmembrane</keyword>
<keyword evidence="3" id="KW-1185">Reference proteome</keyword>
<dbReference type="RefSeq" id="WP_133262185.1">
    <property type="nucleotide sequence ID" value="NZ_SJCY01000004.1"/>
</dbReference>
<sequence length="157" mass="18446">MTTKSFYRQNGAEYYPIKNNILAYITLILFIVIEIWALFFMESGRDSIYMKIIPIVIILLNLLIIGKRVIINTHDRTVELSIFGFMKLVCGFDEFTQFLITKHRTNFIKTGISLMIKFQKNNKVEQIEINRFYKLEKVEALLEETRAIMGHVNQTSL</sequence>
<feature type="transmembrane region" description="Helical" evidence="1">
    <location>
        <begin position="47"/>
        <end position="66"/>
    </location>
</feature>
<accession>A0A4R5MLT5</accession>
<proteinExistence type="predicted"/>
<protein>
    <recommendedName>
        <fullName evidence="4">DUF304 domain-containing protein</fullName>
    </recommendedName>
</protein>
<reference evidence="2 3" key="1">
    <citation type="submission" date="2019-02" db="EMBL/GenBank/DDBJ databases">
        <title>Pedobacter sp. nov., a novel speices isolated from soil of pinguins habitat in Antarcitica.</title>
        <authorList>
            <person name="He R.-H."/>
        </authorList>
    </citation>
    <scope>NUCLEOTIDE SEQUENCE [LARGE SCALE GENOMIC DNA]</scope>
    <source>
        <strain evidence="2 3">E01020</strain>
    </source>
</reference>
<organism evidence="2 3">
    <name type="scientific">Pedobacter changchengzhani</name>
    <dbReference type="NCBI Taxonomy" id="2529274"/>
    <lineage>
        <taxon>Bacteria</taxon>
        <taxon>Pseudomonadati</taxon>
        <taxon>Bacteroidota</taxon>
        <taxon>Sphingobacteriia</taxon>
        <taxon>Sphingobacteriales</taxon>
        <taxon>Sphingobacteriaceae</taxon>
        <taxon>Pedobacter</taxon>
    </lineage>
</organism>
<keyword evidence="1" id="KW-1133">Transmembrane helix</keyword>
<dbReference type="AlphaFoldDB" id="A0A4R5MLT5"/>